<evidence type="ECO:0000313" key="1">
    <source>
        <dbReference type="EMBL" id="RZF64501.1"/>
    </source>
</evidence>
<evidence type="ECO:0000313" key="2">
    <source>
        <dbReference type="Proteomes" id="UP000292085"/>
    </source>
</evidence>
<proteinExistence type="predicted"/>
<sequence length="69" mass="7825">MSCRPDLYKARTAIDRLQLHLRDIEDRLGDDAAKRNIVRAREHLAAADMELDRAVQLAAAPAVIFEVLR</sequence>
<dbReference type="RefSeq" id="WP_130156991.1">
    <property type="nucleotide sequence ID" value="NZ_SGIS01000013.1"/>
</dbReference>
<dbReference type="OrthoDB" id="9883776at2"/>
<organism evidence="1 2">
    <name type="scientific">Sphingomonas populi</name>
    <dbReference type="NCBI Taxonomy" id="2484750"/>
    <lineage>
        <taxon>Bacteria</taxon>
        <taxon>Pseudomonadati</taxon>
        <taxon>Pseudomonadota</taxon>
        <taxon>Alphaproteobacteria</taxon>
        <taxon>Sphingomonadales</taxon>
        <taxon>Sphingomonadaceae</taxon>
        <taxon>Sphingomonas</taxon>
    </lineage>
</organism>
<dbReference type="Proteomes" id="UP000292085">
    <property type="component" value="Unassembled WGS sequence"/>
</dbReference>
<dbReference type="AlphaFoldDB" id="A0A4Q6XX09"/>
<gene>
    <name evidence="1" type="ORF">EWE75_10005</name>
</gene>
<comment type="caution">
    <text evidence="1">The sequence shown here is derived from an EMBL/GenBank/DDBJ whole genome shotgun (WGS) entry which is preliminary data.</text>
</comment>
<accession>A0A4Q6XX09</accession>
<dbReference type="EMBL" id="SGIS01000013">
    <property type="protein sequence ID" value="RZF64501.1"/>
    <property type="molecule type" value="Genomic_DNA"/>
</dbReference>
<reference evidence="1 2" key="1">
    <citation type="submission" date="2019-02" db="EMBL/GenBank/DDBJ databases">
        <authorList>
            <person name="Li Y."/>
        </authorList>
    </citation>
    <scope>NUCLEOTIDE SEQUENCE [LARGE SCALE GENOMIC DNA]</scope>
    <source>
        <strain evidence="1 2">3-7</strain>
    </source>
</reference>
<keyword evidence="2" id="KW-1185">Reference proteome</keyword>
<protein>
    <submittedName>
        <fullName evidence="1">Uncharacterized protein</fullName>
    </submittedName>
</protein>
<name>A0A4Q6XX09_9SPHN</name>